<dbReference type="FunFam" id="1.10.10.10:FF:000591">
    <property type="entry name" value="Archaeal heat shock regulator, ArsR family"/>
    <property type="match status" value="1"/>
</dbReference>
<dbReference type="PANTHER" id="PTHR33154">
    <property type="entry name" value="TRANSCRIPTIONAL REGULATOR, ARSR FAMILY"/>
    <property type="match status" value="1"/>
</dbReference>
<dbReference type="CDD" id="cd00090">
    <property type="entry name" value="HTH_ARSR"/>
    <property type="match status" value="1"/>
</dbReference>
<accession>A0A0N8KQY7</accession>
<name>A0A0N8KQY7_9EURY</name>
<keyword evidence="3" id="KW-0804">Transcription</keyword>
<evidence type="ECO:0000256" key="4">
    <source>
        <dbReference type="SAM" id="Coils"/>
    </source>
</evidence>
<dbReference type="Pfam" id="PF01022">
    <property type="entry name" value="HTH_5"/>
    <property type="match status" value="1"/>
</dbReference>
<evidence type="ECO:0000256" key="1">
    <source>
        <dbReference type="ARBA" id="ARBA00023015"/>
    </source>
</evidence>
<dbReference type="InterPro" id="IPR036390">
    <property type="entry name" value="WH_DNA-bd_sf"/>
</dbReference>
<reference evidence="6 7" key="1">
    <citation type="submission" date="2015-09" db="EMBL/GenBank/DDBJ databases">
        <title>A metagenomics-based metabolic model of nitrate-dependent anaerobic oxidation of methane by Methanoperedens-like archaea.</title>
        <authorList>
            <person name="Arshad A."/>
            <person name="Speth D.R."/>
            <person name="De Graaf R.M."/>
            <person name="Op Den Camp H.J."/>
            <person name="Jetten M.S."/>
            <person name="Welte C.U."/>
        </authorList>
    </citation>
    <scope>NUCLEOTIDE SEQUENCE [LARGE SCALE GENOMIC DNA]</scope>
</reference>
<dbReference type="Proteomes" id="UP000050360">
    <property type="component" value="Unassembled WGS sequence"/>
</dbReference>
<dbReference type="Gene3D" id="1.10.10.10">
    <property type="entry name" value="Winged helix-like DNA-binding domain superfamily/Winged helix DNA-binding domain"/>
    <property type="match status" value="1"/>
</dbReference>
<evidence type="ECO:0000313" key="6">
    <source>
        <dbReference type="EMBL" id="KPQ43450.1"/>
    </source>
</evidence>
<proteinExistence type="predicted"/>
<dbReference type="EMBL" id="LKCM01000143">
    <property type="protein sequence ID" value="KPQ43450.1"/>
    <property type="molecule type" value="Genomic_DNA"/>
</dbReference>
<sequence length="210" mass="23950">MESAQLLDILGNENRRKILHLLASRPCYMSEIAERLDVGAKAILGHLLLLEQAGLIEANVDEQRRKYFHITDNLRLEVFVSPYSFEIEITTAALSAPKEHAPADQQVIMTLKSLYGQIQDLIEKRQQLMQEYQQIQGNITEAMGHYMDAIEDTAEDNIEAEILYALLKGPTNARMLSMQLGIPEYVIEGYIVKMERKELLKRDGNNYIIG</sequence>
<protein>
    <submittedName>
        <fullName evidence="6">Transcriptional regulator, ArsR family</fullName>
    </submittedName>
</protein>
<feature type="domain" description="HTH arsR-type" evidence="5">
    <location>
        <begin position="1"/>
        <end position="90"/>
    </location>
</feature>
<evidence type="ECO:0000256" key="3">
    <source>
        <dbReference type="ARBA" id="ARBA00023163"/>
    </source>
</evidence>
<evidence type="ECO:0000313" key="7">
    <source>
        <dbReference type="Proteomes" id="UP000050360"/>
    </source>
</evidence>
<dbReference type="PROSITE" id="PS50987">
    <property type="entry name" value="HTH_ARSR_2"/>
    <property type="match status" value="1"/>
</dbReference>
<dbReference type="PANTHER" id="PTHR33154:SF33">
    <property type="entry name" value="TRANSCRIPTIONAL REPRESSOR SDPR"/>
    <property type="match status" value="1"/>
</dbReference>
<feature type="coiled-coil region" evidence="4">
    <location>
        <begin position="111"/>
        <end position="138"/>
    </location>
</feature>
<dbReference type="InterPro" id="IPR056346">
    <property type="entry name" value="HTH_Cmi2_C"/>
</dbReference>
<dbReference type="InterPro" id="IPR011991">
    <property type="entry name" value="ArsR-like_HTH"/>
</dbReference>
<dbReference type="InterPro" id="IPR001845">
    <property type="entry name" value="HTH_ArsR_DNA-bd_dom"/>
</dbReference>
<evidence type="ECO:0000259" key="5">
    <source>
        <dbReference type="PROSITE" id="PS50987"/>
    </source>
</evidence>
<dbReference type="GO" id="GO:0003677">
    <property type="term" value="F:DNA binding"/>
    <property type="evidence" value="ECO:0007669"/>
    <property type="project" value="UniProtKB-KW"/>
</dbReference>
<keyword evidence="1" id="KW-0805">Transcription regulation</keyword>
<organism evidence="6 7">
    <name type="scientific">Candidatus Methanoperedens nitratireducens</name>
    <dbReference type="NCBI Taxonomy" id="1392998"/>
    <lineage>
        <taxon>Archaea</taxon>
        <taxon>Methanobacteriati</taxon>
        <taxon>Methanobacteriota</taxon>
        <taxon>Stenosarchaea group</taxon>
        <taxon>Methanomicrobia</taxon>
        <taxon>Methanosarcinales</taxon>
        <taxon>ANME-2 cluster</taxon>
        <taxon>Candidatus Methanoperedentaceae</taxon>
        <taxon>Candidatus Methanoperedens</taxon>
    </lineage>
</organism>
<dbReference type="InterPro" id="IPR036388">
    <property type="entry name" value="WH-like_DNA-bd_sf"/>
</dbReference>
<dbReference type="GO" id="GO:0003700">
    <property type="term" value="F:DNA-binding transcription factor activity"/>
    <property type="evidence" value="ECO:0007669"/>
    <property type="project" value="InterPro"/>
</dbReference>
<keyword evidence="2" id="KW-0238">DNA-binding</keyword>
<keyword evidence="4" id="KW-0175">Coiled coil</keyword>
<evidence type="ECO:0000256" key="2">
    <source>
        <dbReference type="ARBA" id="ARBA00023125"/>
    </source>
</evidence>
<dbReference type="SMART" id="SM00418">
    <property type="entry name" value="HTH_ARSR"/>
    <property type="match status" value="1"/>
</dbReference>
<comment type="caution">
    <text evidence="6">The sequence shown here is derived from an EMBL/GenBank/DDBJ whole genome shotgun (WGS) entry which is preliminary data.</text>
</comment>
<gene>
    <name evidence="6" type="ORF">MPEBLZ_01992</name>
</gene>
<dbReference type="SUPFAM" id="SSF46785">
    <property type="entry name" value="Winged helix' DNA-binding domain"/>
    <property type="match status" value="1"/>
</dbReference>
<dbReference type="InterPro" id="IPR051081">
    <property type="entry name" value="HTH_MetalResp_TranReg"/>
</dbReference>
<dbReference type="AlphaFoldDB" id="A0A0N8KQY7"/>
<dbReference type="Pfam" id="PF24270">
    <property type="entry name" value="HTH_Cmi2_C"/>
    <property type="match status" value="1"/>
</dbReference>